<feature type="region of interest" description="Disordered" evidence="4">
    <location>
        <begin position="1"/>
        <end position="49"/>
    </location>
</feature>
<feature type="domain" description="ANTAR" evidence="5">
    <location>
        <begin position="90"/>
        <end position="151"/>
    </location>
</feature>
<dbReference type="KEGG" id="shun:DWB77_01058"/>
<dbReference type="InterPro" id="IPR052016">
    <property type="entry name" value="Bact_Sigma-Reg"/>
</dbReference>
<dbReference type="InterPro" id="IPR001932">
    <property type="entry name" value="PPM-type_phosphatase-like_dom"/>
</dbReference>
<dbReference type="InterPro" id="IPR005561">
    <property type="entry name" value="ANTAR"/>
</dbReference>
<dbReference type="InterPro" id="IPR036457">
    <property type="entry name" value="PPM-type-like_dom_sf"/>
</dbReference>
<evidence type="ECO:0000256" key="1">
    <source>
        <dbReference type="ARBA" id="ARBA00022801"/>
    </source>
</evidence>
<proteinExistence type="predicted"/>
<gene>
    <name evidence="6" type="primary">rsbU_8</name>
    <name evidence="6" type="ORF">DWB77_01058</name>
</gene>
<dbReference type="SMART" id="SM00331">
    <property type="entry name" value="PP2C_SIG"/>
    <property type="match status" value="1"/>
</dbReference>
<evidence type="ECO:0000256" key="4">
    <source>
        <dbReference type="SAM" id="MobiDB-lite"/>
    </source>
</evidence>
<sequence>MSKPQHPGDAHGGGSRLKPGGSLPAQTAASGADPADGPGPATGADLATGAGPASGADVLTGDDLASGADVATGADLAEGAGAVGRLADSVRRLQDQLQRAQAEADGRALVDLACGILVERLSCSPVEAAAQLDTLAEQSGLSTLELAADLVNQATRDKIADVAREFVTDAVQPARASVGLRLRSAEAGALAAGDAQSVAQSILQHALAPLGAVAVAIWAAHADQSLSLAGSAGFTEEEPARWRHVPPGVPTPARRALDERATVSYDMLAEAALPSIGLREVGGGRVAVPAGAGGRIIGVLEICWPNRLPEQSQSIERQVQVLAELCAIALESHSADEDPRSKEPTDPRLTELLDLTDGLNDPCLVLQPLLDTADTPADFLIRHVNASFVDFAGRPRNAIAGALLLDAYPLAAEPGGLFEKVEHVLATGEPFRTERMRLAAVVDTIALTTQAQVSISRQGNHVLVVLRLEDGTPKVASLLQHAQRLGRIGGFEENFLTGDIAWNETLFELHGLLPTAEPIPLEHLAAHVHPDDAHSIGRFLRSLLHHQRPASTAFRLQRADSVARHIRVVAEPVLDDNLRVTAVRGAYQDVSAQHWTEVALAATRDQLAQSQQETAERNRLALRLQHAIMPPSHGPVDLHNLSVAVRYRPAEKDHLVGGDWYDAVALPSGQVLLCVGDVAGHGIEAATGMVALRNALRGLATTGAGPAQLLAWLNTVTHHLTDNVTATAVCGLYDPGSRQLRWARAGHLPPVLMREGKAATLPKLGGILLGAVPQATYEEGHTQLETGDTLLMYTDGLIERRDRSVQDSLESLLQVARKPRQLGREGYLEDQLDHLLRYTNADTDDDTCLIGVTVR</sequence>
<dbReference type="InterPro" id="IPR029016">
    <property type="entry name" value="GAF-like_dom_sf"/>
</dbReference>
<dbReference type="SUPFAM" id="SSF81606">
    <property type="entry name" value="PP2C-like"/>
    <property type="match status" value="1"/>
</dbReference>
<dbReference type="Pfam" id="PF13185">
    <property type="entry name" value="GAF_2"/>
    <property type="match status" value="1"/>
</dbReference>
<dbReference type="Pfam" id="PF07228">
    <property type="entry name" value="SpoIIE"/>
    <property type="match status" value="1"/>
</dbReference>
<dbReference type="Gene3D" id="3.30.450.20">
    <property type="entry name" value="PAS domain"/>
    <property type="match status" value="2"/>
</dbReference>
<dbReference type="InterPro" id="IPR013655">
    <property type="entry name" value="PAS_fold_3"/>
</dbReference>
<dbReference type="Proteomes" id="UP000271554">
    <property type="component" value="Chromosome"/>
</dbReference>
<dbReference type="PROSITE" id="PS50921">
    <property type="entry name" value="ANTAR"/>
    <property type="match status" value="1"/>
</dbReference>
<evidence type="ECO:0000313" key="7">
    <source>
        <dbReference type="Proteomes" id="UP000271554"/>
    </source>
</evidence>
<dbReference type="GO" id="GO:0003723">
    <property type="term" value="F:RNA binding"/>
    <property type="evidence" value="ECO:0007669"/>
    <property type="project" value="InterPro"/>
</dbReference>
<feature type="compositionally biased region" description="Low complexity" evidence="4">
    <location>
        <begin position="27"/>
        <end position="49"/>
    </location>
</feature>
<dbReference type="AlphaFoldDB" id="A0A387H6M3"/>
<dbReference type="EMBL" id="CP032698">
    <property type="protein sequence ID" value="AYG78949.1"/>
    <property type="molecule type" value="Genomic_DNA"/>
</dbReference>
<dbReference type="SUPFAM" id="SSF55781">
    <property type="entry name" value="GAF domain-like"/>
    <property type="match status" value="1"/>
</dbReference>
<dbReference type="PANTHER" id="PTHR43156">
    <property type="entry name" value="STAGE II SPORULATION PROTEIN E-RELATED"/>
    <property type="match status" value="1"/>
</dbReference>
<keyword evidence="3" id="KW-0804">Transcription</keyword>
<organism evidence="6 7">
    <name type="scientific">Streptomyces hundungensis</name>
    <dbReference type="NCBI Taxonomy" id="1077946"/>
    <lineage>
        <taxon>Bacteria</taxon>
        <taxon>Bacillati</taxon>
        <taxon>Actinomycetota</taxon>
        <taxon>Actinomycetes</taxon>
        <taxon>Kitasatosporales</taxon>
        <taxon>Streptomycetaceae</taxon>
        <taxon>Streptomyces</taxon>
    </lineage>
</organism>
<keyword evidence="7" id="KW-1185">Reference proteome</keyword>
<dbReference type="InterPro" id="IPR036388">
    <property type="entry name" value="WH-like_DNA-bd_sf"/>
</dbReference>
<evidence type="ECO:0000259" key="5">
    <source>
        <dbReference type="PROSITE" id="PS50921"/>
    </source>
</evidence>
<keyword evidence="1 6" id="KW-0378">Hydrolase</keyword>
<dbReference type="InterPro" id="IPR003018">
    <property type="entry name" value="GAF"/>
</dbReference>
<dbReference type="Gene3D" id="3.30.450.40">
    <property type="match status" value="1"/>
</dbReference>
<evidence type="ECO:0000313" key="6">
    <source>
        <dbReference type="EMBL" id="AYG78949.1"/>
    </source>
</evidence>
<protein>
    <submittedName>
        <fullName evidence="6">Phosphoserine phosphatase RsbU</fullName>
        <ecNumber evidence="6">3.1.3.3</ecNumber>
    </submittedName>
</protein>
<dbReference type="PANTHER" id="PTHR43156:SF2">
    <property type="entry name" value="STAGE II SPORULATION PROTEIN E"/>
    <property type="match status" value="1"/>
</dbReference>
<name>A0A387H6M3_9ACTN</name>
<dbReference type="Gene3D" id="3.60.40.10">
    <property type="entry name" value="PPM-type phosphatase domain"/>
    <property type="match status" value="1"/>
</dbReference>
<dbReference type="Gene3D" id="1.10.10.10">
    <property type="entry name" value="Winged helix-like DNA-binding domain superfamily/Winged helix DNA-binding domain"/>
    <property type="match status" value="1"/>
</dbReference>
<dbReference type="Pfam" id="PF03861">
    <property type="entry name" value="ANTAR"/>
    <property type="match status" value="1"/>
</dbReference>
<dbReference type="SUPFAM" id="SSF55785">
    <property type="entry name" value="PYP-like sensor domain (PAS domain)"/>
    <property type="match status" value="1"/>
</dbReference>
<dbReference type="Pfam" id="PF08447">
    <property type="entry name" value="PAS_3"/>
    <property type="match status" value="1"/>
</dbReference>
<reference evidence="6 7" key="1">
    <citation type="submission" date="2018-10" db="EMBL/GenBank/DDBJ databases">
        <title>Relationship between Morphology and Antimicrobial Activity in Streptomyces.</title>
        <authorList>
            <person name="Kang H.J."/>
            <person name="Kim S.B."/>
        </authorList>
    </citation>
    <scope>NUCLEOTIDE SEQUENCE [LARGE SCALE GENOMIC DNA]</scope>
    <source>
        <strain evidence="6 7">BH38</strain>
    </source>
</reference>
<dbReference type="SMART" id="SM01012">
    <property type="entry name" value="ANTAR"/>
    <property type="match status" value="1"/>
</dbReference>
<evidence type="ECO:0000256" key="2">
    <source>
        <dbReference type="ARBA" id="ARBA00023015"/>
    </source>
</evidence>
<dbReference type="GO" id="GO:0016791">
    <property type="term" value="F:phosphatase activity"/>
    <property type="evidence" value="ECO:0007669"/>
    <property type="project" value="TreeGrafter"/>
</dbReference>
<dbReference type="InterPro" id="IPR035965">
    <property type="entry name" value="PAS-like_dom_sf"/>
</dbReference>
<accession>A0A387H6M3</accession>
<dbReference type="RefSeq" id="WP_428985101.1">
    <property type="nucleotide sequence ID" value="NZ_CP032698.1"/>
</dbReference>
<keyword evidence="2" id="KW-0805">Transcription regulation</keyword>
<evidence type="ECO:0000256" key="3">
    <source>
        <dbReference type="ARBA" id="ARBA00023163"/>
    </source>
</evidence>
<dbReference type="EC" id="3.1.3.3" evidence="6"/>